<sequence length="218" mass="23907">MQDRTYRLPSGFNLPALANDIRHFFLMRDHRVQVVPMGEAVIVQAVRDSTLTTLLGQSSALTVRLQPIGDHLKVEIGTSKWLEKAALGVVGYVLLGPLIVLPIVGAFNQLKLVEDLWAHLDTRLMSPFDSRLQTPVPPPEPSYRSDTPSQPSPEQRCLSCQSPMPANAVFCSRCGQRASVIPYTAEPEATSLTPTCPQCGLVNQMGARFCSGCGYRFP</sequence>
<evidence type="ECO:0000313" key="5">
    <source>
        <dbReference type="Proteomes" id="UP000676506"/>
    </source>
</evidence>
<evidence type="ECO:0000256" key="2">
    <source>
        <dbReference type="SAM" id="Phobius"/>
    </source>
</evidence>
<dbReference type="Pfam" id="PF12773">
    <property type="entry name" value="DZR"/>
    <property type="match status" value="1"/>
</dbReference>
<keyword evidence="5" id="KW-1185">Reference proteome</keyword>
<evidence type="ECO:0000313" key="4">
    <source>
        <dbReference type="EMBL" id="QUW02206.1"/>
    </source>
</evidence>
<keyword evidence="2" id="KW-1133">Transmembrane helix</keyword>
<evidence type="ECO:0000256" key="1">
    <source>
        <dbReference type="SAM" id="MobiDB-lite"/>
    </source>
</evidence>
<evidence type="ECO:0000259" key="3">
    <source>
        <dbReference type="Pfam" id="PF12773"/>
    </source>
</evidence>
<protein>
    <submittedName>
        <fullName evidence="4">Zinc ribbon domain-containing protein</fullName>
    </submittedName>
</protein>
<dbReference type="InterPro" id="IPR025874">
    <property type="entry name" value="DZR"/>
</dbReference>
<accession>A0ABX8B6F2</accession>
<feature type="compositionally biased region" description="Polar residues" evidence="1">
    <location>
        <begin position="144"/>
        <end position="156"/>
    </location>
</feature>
<dbReference type="RefSeq" id="WP_211428096.1">
    <property type="nucleotide sequence ID" value="NZ_CP072648.1"/>
</dbReference>
<gene>
    <name evidence="4" type="ORF">J8C06_07485</name>
</gene>
<feature type="region of interest" description="Disordered" evidence="1">
    <location>
        <begin position="128"/>
        <end position="156"/>
    </location>
</feature>
<feature type="transmembrane region" description="Helical" evidence="2">
    <location>
        <begin position="85"/>
        <end position="107"/>
    </location>
</feature>
<keyword evidence="2" id="KW-0472">Membrane</keyword>
<dbReference type="EMBL" id="CP072648">
    <property type="protein sequence ID" value="QUW02206.1"/>
    <property type="molecule type" value="Genomic_DNA"/>
</dbReference>
<name>A0ABX8B6F2_9BACT</name>
<proteinExistence type="predicted"/>
<dbReference type="Proteomes" id="UP000676506">
    <property type="component" value="Chromosome 1"/>
</dbReference>
<reference evidence="4 5" key="1">
    <citation type="submission" date="2021-03" db="EMBL/GenBank/DDBJ databases">
        <title>Genomic and phenotypic characterization of Chloracidobacterium isolates provides evidence for multiple species.</title>
        <authorList>
            <person name="Saini M.K."/>
            <person name="Costas A.M.G."/>
            <person name="Tank M."/>
            <person name="Bryant D.A."/>
        </authorList>
    </citation>
    <scope>NUCLEOTIDE SEQUENCE [LARGE SCALE GENOMIC DNA]</scope>
    <source>
        <strain evidence="4 5">BV2-C</strain>
    </source>
</reference>
<keyword evidence="2" id="KW-0812">Transmembrane</keyword>
<organism evidence="4 5">
    <name type="scientific">Chloracidobacterium validum</name>
    <dbReference type="NCBI Taxonomy" id="2821543"/>
    <lineage>
        <taxon>Bacteria</taxon>
        <taxon>Pseudomonadati</taxon>
        <taxon>Acidobacteriota</taxon>
        <taxon>Terriglobia</taxon>
        <taxon>Terriglobales</taxon>
        <taxon>Acidobacteriaceae</taxon>
        <taxon>Chloracidobacterium</taxon>
    </lineage>
</organism>
<feature type="domain" description="DZANK-type" evidence="3">
    <location>
        <begin position="157"/>
        <end position="214"/>
    </location>
</feature>